<proteinExistence type="predicted"/>
<comment type="caution">
    <text evidence="1">The sequence shown here is derived from an EMBL/GenBank/DDBJ whole genome shotgun (WGS) entry which is preliminary data.</text>
</comment>
<sequence>MNEKDQKILCKKCKTKARDIKCYKYYITSGGSMIPTIESYCIPDDCKFRSSTVG</sequence>
<dbReference type="AlphaFoldDB" id="X1GXD0"/>
<protein>
    <submittedName>
        <fullName evidence="1">Uncharacterized protein</fullName>
    </submittedName>
</protein>
<evidence type="ECO:0000313" key="1">
    <source>
        <dbReference type="EMBL" id="GAH49470.1"/>
    </source>
</evidence>
<name>X1GXD0_9ZZZZ</name>
<gene>
    <name evidence="1" type="ORF">S03H2_33622</name>
</gene>
<reference evidence="1" key="1">
    <citation type="journal article" date="2014" name="Front. Microbiol.">
        <title>High frequency of phylogenetically diverse reductive dehalogenase-homologous genes in deep subseafloor sedimentary metagenomes.</title>
        <authorList>
            <person name="Kawai M."/>
            <person name="Futagami T."/>
            <person name="Toyoda A."/>
            <person name="Takaki Y."/>
            <person name="Nishi S."/>
            <person name="Hori S."/>
            <person name="Arai W."/>
            <person name="Tsubouchi T."/>
            <person name="Morono Y."/>
            <person name="Uchiyama I."/>
            <person name="Ito T."/>
            <person name="Fujiyama A."/>
            <person name="Inagaki F."/>
            <person name="Takami H."/>
        </authorList>
    </citation>
    <scope>NUCLEOTIDE SEQUENCE</scope>
    <source>
        <strain evidence="1">Expedition CK06-06</strain>
    </source>
</reference>
<dbReference type="EMBL" id="BARU01020477">
    <property type="protein sequence ID" value="GAH49470.1"/>
    <property type="molecule type" value="Genomic_DNA"/>
</dbReference>
<organism evidence="1">
    <name type="scientific">marine sediment metagenome</name>
    <dbReference type="NCBI Taxonomy" id="412755"/>
    <lineage>
        <taxon>unclassified sequences</taxon>
        <taxon>metagenomes</taxon>
        <taxon>ecological metagenomes</taxon>
    </lineage>
</organism>
<accession>X1GXD0</accession>